<accession>A0A0L8I1P2</accession>
<organism evidence="1">
    <name type="scientific">Octopus bimaculoides</name>
    <name type="common">California two-spotted octopus</name>
    <dbReference type="NCBI Taxonomy" id="37653"/>
    <lineage>
        <taxon>Eukaryota</taxon>
        <taxon>Metazoa</taxon>
        <taxon>Spiralia</taxon>
        <taxon>Lophotrochozoa</taxon>
        <taxon>Mollusca</taxon>
        <taxon>Cephalopoda</taxon>
        <taxon>Coleoidea</taxon>
        <taxon>Octopodiformes</taxon>
        <taxon>Octopoda</taxon>
        <taxon>Incirrata</taxon>
        <taxon>Octopodidae</taxon>
        <taxon>Octopus</taxon>
    </lineage>
</organism>
<reference evidence="1" key="1">
    <citation type="submission" date="2015-07" db="EMBL/GenBank/DDBJ databases">
        <title>MeaNS - Measles Nucleotide Surveillance Program.</title>
        <authorList>
            <person name="Tran T."/>
            <person name="Druce J."/>
        </authorList>
    </citation>
    <scope>NUCLEOTIDE SEQUENCE</scope>
    <source>
        <strain evidence="1">UCB-OBI-ISO-001</strain>
        <tissue evidence="1">Gonad</tissue>
    </source>
</reference>
<evidence type="ECO:0000313" key="1">
    <source>
        <dbReference type="EMBL" id="KOF95413.1"/>
    </source>
</evidence>
<protein>
    <submittedName>
        <fullName evidence="1">Uncharacterized protein</fullName>
    </submittedName>
</protein>
<sequence>MLLFWILSSTSLCDFDHTSLSLVNKEFADMSHQYWGRRRRIKNKNVTKK</sequence>
<proteinExistence type="predicted"/>
<gene>
    <name evidence="1" type="ORF">OCBIM_22038476mg</name>
</gene>
<dbReference type="EMBL" id="KQ416745">
    <property type="protein sequence ID" value="KOF95413.1"/>
    <property type="molecule type" value="Genomic_DNA"/>
</dbReference>
<dbReference type="AlphaFoldDB" id="A0A0L8I1P2"/>
<name>A0A0L8I1P2_OCTBM</name>